<sequence>MLHLTVRRVLPNEYPKYRTHLKALDPASKHMRFGYAVTDEIIDQLCDRWEADHNHNILFAIENANLDFIAVGHIAMYDEMELAFSVLKEHQGQGLGNLVMKRVIQWCRTNGNLKGCMVCLSSNAAIKHLCVKHGIHIHSEHGETLADIELDSPNITTYINEATDSNLAVADYIGKRFARGFKK</sequence>
<gene>
    <name evidence="2" type="ORF">UFOVP71_301</name>
</gene>
<proteinExistence type="predicted"/>
<dbReference type="CDD" id="cd04301">
    <property type="entry name" value="NAT_SF"/>
    <property type="match status" value="1"/>
</dbReference>
<organism evidence="2">
    <name type="scientific">uncultured Caudovirales phage</name>
    <dbReference type="NCBI Taxonomy" id="2100421"/>
    <lineage>
        <taxon>Viruses</taxon>
        <taxon>Duplodnaviria</taxon>
        <taxon>Heunggongvirae</taxon>
        <taxon>Uroviricota</taxon>
        <taxon>Caudoviricetes</taxon>
        <taxon>Peduoviridae</taxon>
        <taxon>Maltschvirus</taxon>
        <taxon>Maltschvirus maltsch</taxon>
    </lineage>
</organism>
<dbReference type="SUPFAM" id="SSF55729">
    <property type="entry name" value="Acyl-CoA N-acyltransferases (Nat)"/>
    <property type="match status" value="1"/>
</dbReference>
<feature type="domain" description="N-acetyltransferase" evidence="1">
    <location>
        <begin position="39"/>
        <end position="134"/>
    </location>
</feature>
<dbReference type="Gene3D" id="3.40.630.30">
    <property type="match status" value="1"/>
</dbReference>
<evidence type="ECO:0000259" key="1">
    <source>
        <dbReference type="Pfam" id="PF00583"/>
    </source>
</evidence>
<protein>
    <submittedName>
        <fullName evidence="2">NAT_SF domain containing protein</fullName>
    </submittedName>
</protein>
<reference evidence="2" key="1">
    <citation type="submission" date="2020-05" db="EMBL/GenBank/DDBJ databases">
        <authorList>
            <person name="Chiriac C."/>
            <person name="Salcher M."/>
            <person name="Ghai R."/>
            <person name="Kavagutti S V."/>
        </authorList>
    </citation>
    <scope>NUCLEOTIDE SEQUENCE</scope>
</reference>
<dbReference type="EMBL" id="LR797824">
    <property type="protein sequence ID" value="CAB4241763.1"/>
    <property type="molecule type" value="Genomic_DNA"/>
</dbReference>
<evidence type="ECO:0000313" key="2">
    <source>
        <dbReference type="EMBL" id="CAB4241763.1"/>
    </source>
</evidence>
<name>A0A6J5TAE2_9CAUD</name>
<dbReference type="GO" id="GO:0016747">
    <property type="term" value="F:acyltransferase activity, transferring groups other than amino-acyl groups"/>
    <property type="evidence" value="ECO:0007669"/>
    <property type="project" value="InterPro"/>
</dbReference>
<accession>A0A6J5TAE2</accession>
<dbReference type="Pfam" id="PF00583">
    <property type="entry name" value="Acetyltransf_1"/>
    <property type="match status" value="1"/>
</dbReference>
<dbReference type="InterPro" id="IPR016181">
    <property type="entry name" value="Acyl_CoA_acyltransferase"/>
</dbReference>
<dbReference type="InterPro" id="IPR000182">
    <property type="entry name" value="GNAT_dom"/>
</dbReference>